<dbReference type="SMART" id="SM00369">
    <property type="entry name" value="LRR_TYP"/>
    <property type="match status" value="3"/>
</dbReference>
<organism evidence="14 15">
    <name type="scientific">Rhizoclosmatium globosum</name>
    <dbReference type="NCBI Taxonomy" id="329046"/>
    <lineage>
        <taxon>Eukaryota</taxon>
        <taxon>Fungi</taxon>
        <taxon>Fungi incertae sedis</taxon>
        <taxon>Chytridiomycota</taxon>
        <taxon>Chytridiomycota incertae sedis</taxon>
        <taxon>Chytridiomycetes</taxon>
        <taxon>Chytridiales</taxon>
        <taxon>Chytriomycetaceae</taxon>
        <taxon>Rhizoclosmatium</taxon>
    </lineage>
</organism>
<evidence type="ECO:0000256" key="2">
    <source>
        <dbReference type="ARBA" id="ARBA00004479"/>
    </source>
</evidence>
<keyword evidence="9" id="KW-0472">Membrane</keyword>
<evidence type="ECO:0000256" key="9">
    <source>
        <dbReference type="ARBA" id="ARBA00023136"/>
    </source>
</evidence>
<evidence type="ECO:0000256" key="10">
    <source>
        <dbReference type="ARBA" id="ARBA00023170"/>
    </source>
</evidence>
<evidence type="ECO:0000256" key="12">
    <source>
        <dbReference type="ARBA" id="ARBA00037847"/>
    </source>
</evidence>
<dbReference type="PRINTS" id="PR00019">
    <property type="entry name" value="LEURICHRPT"/>
</dbReference>
<evidence type="ECO:0000256" key="8">
    <source>
        <dbReference type="ARBA" id="ARBA00022989"/>
    </source>
</evidence>
<evidence type="ECO:0000259" key="13">
    <source>
        <dbReference type="PROSITE" id="PS50181"/>
    </source>
</evidence>
<dbReference type="Proteomes" id="UP000193642">
    <property type="component" value="Unassembled WGS sequence"/>
</dbReference>
<protein>
    <submittedName>
        <fullName evidence="14">RNI-like protein</fullName>
    </submittedName>
</protein>
<dbReference type="STRING" id="329046.A0A1Y2C2N1"/>
<evidence type="ECO:0000256" key="4">
    <source>
        <dbReference type="ARBA" id="ARBA00022614"/>
    </source>
</evidence>
<dbReference type="InterPro" id="IPR001810">
    <property type="entry name" value="F-box_dom"/>
</dbReference>
<dbReference type="SUPFAM" id="SSF52047">
    <property type="entry name" value="RNI-like"/>
    <property type="match status" value="1"/>
</dbReference>
<feature type="domain" description="F-box" evidence="13">
    <location>
        <begin position="1"/>
        <end position="46"/>
    </location>
</feature>
<reference evidence="14 15" key="1">
    <citation type="submission" date="2016-07" db="EMBL/GenBank/DDBJ databases">
        <title>Pervasive Adenine N6-methylation of Active Genes in Fungi.</title>
        <authorList>
            <consortium name="DOE Joint Genome Institute"/>
            <person name="Mondo S.J."/>
            <person name="Dannebaum R.O."/>
            <person name="Kuo R.C."/>
            <person name="Labutti K."/>
            <person name="Haridas S."/>
            <person name="Kuo A."/>
            <person name="Salamov A."/>
            <person name="Ahrendt S.R."/>
            <person name="Lipzen A."/>
            <person name="Sullivan W."/>
            <person name="Andreopoulos W.B."/>
            <person name="Clum A."/>
            <person name="Lindquist E."/>
            <person name="Daum C."/>
            <person name="Ramamoorthy G.K."/>
            <person name="Gryganskyi A."/>
            <person name="Culley D."/>
            <person name="Magnuson J.K."/>
            <person name="James T.Y."/>
            <person name="O'Malley M.A."/>
            <person name="Stajich J.E."/>
            <person name="Spatafora J.W."/>
            <person name="Visel A."/>
            <person name="Grigoriev I.V."/>
        </authorList>
    </citation>
    <scope>NUCLEOTIDE SEQUENCE [LARGE SCALE GENOMIC DNA]</scope>
    <source>
        <strain evidence="14 15">JEL800</strain>
    </source>
</reference>
<keyword evidence="7" id="KW-0677">Repeat</keyword>
<keyword evidence="4" id="KW-0433">Leucine-rich repeat</keyword>
<dbReference type="GO" id="GO:0009791">
    <property type="term" value="P:post-embryonic development"/>
    <property type="evidence" value="ECO:0007669"/>
    <property type="project" value="UniProtKB-ARBA"/>
</dbReference>
<dbReference type="GO" id="GO:0005886">
    <property type="term" value="C:plasma membrane"/>
    <property type="evidence" value="ECO:0007669"/>
    <property type="project" value="UniProtKB-SubCell"/>
</dbReference>
<dbReference type="Pfam" id="PF00560">
    <property type="entry name" value="LRR_1"/>
    <property type="match status" value="5"/>
</dbReference>
<evidence type="ECO:0000256" key="1">
    <source>
        <dbReference type="ARBA" id="ARBA00004236"/>
    </source>
</evidence>
<evidence type="ECO:0000256" key="6">
    <source>
        <dbReference type="ARBA" id="ARBA00022729"/>
    </source>
</evidence>
<comment type="subcellular location">
    <subcellularLocation>
        <location evidence="1">Cell membrane</location>
    </subcellularLocation>
    <subcellularLocation>
        <location evidence="12">Endomembrane system</location>
        <topology evidence="12">Single-pass membrane protein</topology>
    </subcellularLocation>
    <subcellularLocation>
        <location evidence="2">Membrane</location>
        <topology evidence="2">Single-pass type I membrane protein</topology>
    </subcellularLocation>
</comment>
<sequence length="376" mass="41351">MKQLLDLPPIVLLRIFSYIPLYKLRHLARIHSRLFGCLTSAAFAELHILVHGIPEVVTVRGKQHYCTHLAVTASDEVLSMNHIVWSHLPVLTSFRYPLHFQEAYVNLCLRNANPSNSLLSTASNLPPTIGCLGPHLKEIQVYGGQVKGEIPTSIYRLTSLEHCDLHGNRLGGRIPEEIGSLFSLRSLDLSSCMLLGPLPAWTPPPQLASLSSLRFLNLSGNHIRGGLTAEVVGNWREMEHLNLSTNRFVVGFPEIVGTSLLSINLSHNELTGSIPEEIGELVNLERLDLSHNQLTGVIPPSIAKCSKLTHIYLCGNRLEGDIPAAIGELSRVKIIDLSRNVLGGTIAKEVGNVLTLEELNLSMNKLEGTIPEELDN</sequence>
<dbReference type="InterPro" id="IPR003591">
    <property type="entry name" value="Leu-rich_rpt_typical-subtyp"/>
</dbReference>
<dbReference type="PROSITE" id="PS51450">
    <property type="entry name" value="LRR"/>
    <property type="match status" value="1"/>
</dbReference>
<keyword evidence="3" id="KW-1003">Cell membrane</keyword>
<keyword evidence="6" id="KW-0732">Signal</keyword>
<evidence type="ECO:0000256" key="7">
    <source>
        <dbReference type="ARBA" id="ARBA00022737"/>
    </source>
</evidence>
<keyword evidence="5" id="KW-0812">Transmembrane</keyword>
<dbReference type="AlphaFoldDB" id="A0A1Y2C2N1"/>
<name>A0A1Y2C2N1_9FUNG</name>
<dbReference type="GO" id="GO:0012505">
    <property type="term" value="C:endomembrane system"/>
    <property type="evidence" value="ECO:0007669"/>
    <property type="project" value="UniProtKB-SubCell"/>
</dbReference>
<dbReference type="PANTHER" id="PTHR27004">
    <property type="entry name" value="RECEPTOR-LIKE PROTEIN 12 ISOFORM X1"/>
    <property type="match status" value="1"/>
</dbReference>
<keyword evidence="11" id="KW-0325">Glycoprotein</keyword>
<keyword evidence="10" id="KW-0675">Receptor</keyword>
<dbReference type="GO" id="GO:0051707">
    <property type="term" value="P:response to other organism"/>
    <property type="evidence" value="ECO:0007669"/>
    <property type="project" value="UniProtKB-ARBA"/>
</dbReference>
<evidence type="ECO:0000313" key="14">
    <source>
        <dbReference type="EMBL" id="ORY41279.1"/>
    </source>
</evidence>
<dbReference type="GO" id="GO:0006952">
    <property type="term" value="P:defense response"/>
    <property type="evidence" value="ECO:0007669"/>
    <property type="project" value="UniProtKB-ARBA"/>
</dbReference>
<accession>A0A1Y2C2N1</accession>
<evidence type="ECO:0000256" key="11">
    <source>
        <dbReference type="ARBA" id="ARBA00023180"/>
    </source>
</evidence>
<dbReference type="FunFam" id="3.80.10.10:FF:000453">
    <property type="entry name" value="Leucine-rich receptor-like protein kinase family protein"/>
    <property type="match status" value="1"/>
</dbReference>
<dbReference type="Pfam" id="PF13855">
    <property type="entry name" value="LRR_8"/>
    <property type="match status" value="1"/>
</dbReference>
<dbReference type="PANTHER" id="PTHR27004:SF203">
    <property type="entry name" value="LEUCINE-RICH REPEAT-CONTAINING N-TERMINAL PLANT-TYPE DOMAIN-CONTAINING PROTEIN"/>
    <property type="match status" value="1"/>
</dbReference>
<dbReference type="EMBL" id="MCGO01000032">
    <property type="protein sequence ID" value="ORY41279.1"/>
    <property type="molecule type" value="Genomic_DNA"/>
</dbReference>
<dbReference type="InterPro" id="IPR032675">
    <property type="entry name" value="LRR_dom_sf"/>
</dbReference>
<comment type="caution">
    <text evidence="14">The sequence shown here is derived from an EMBL/GenBank/DDBJ whole genome shotgun (WGS) entry which is preliminary data.</text>
</comment>
<proteinExistence type="predicted"/>
<dbReference type="OrthoDB" id="1394818at2759"/>
<evidence type="ECO:0000256" key="3">
    <source>
        <dbReference type="ARBA" id="ARBA00022475"/>
    </source>
</evidence>
<keyword evidence="15" id="KW-1185">Reference proteome</keyword>
<dbReference type="PROSITE" id="PS50181">
    <property type="entry name" value="FBOX"/>
    <property type="match status" value="1"/>
</dbReference>
<dbReference type="Gene3D" id="3.80.10.10">
    <property type="entry name" value="Ribonuclease Inhibitor"/>
    <property type="match status" value="2"/>
</dbReference>
<gene>
    <name evidence="14" type="ORF">BCR33DRAFT_718922</name>
</gene>
<evidence type="ECO:0000313" key="15">
    <source>
        <dbReference type="Proteomes" id="UP000193642"/>
    </source>
</evidence>
<dbReference type="InterPro" id="IPR001611">
    <property type="entry name" value="Leu-rich_rpt"/>
</dbReference>
<keyword evidence="8" id="KW-1133">Transmembrane helix</keyword>
<evidence type="ECO:0000256" key="5">
    <source>
        <dbReference type="ARBA" id="ARBA00022692"/>
    </source>
</evidence>